<accession>A0A1C7M2Z7</accession>
<feature type="region of interest" description="Disordered" evidence="1">
    <location>
        <begin position="508"/>
        <end position="532"/>
    </location>
</feature>
<feature type="compositionally biased region" description="Low complexity" evidence="1">
    <location>
        <begin position="189"/>
        <end position="224"/>
    </location>
</feature>
<reference evidence="2 3" key="1">
    <citation type="submission" date="2016-03" db="EMBL/GenBank/DDBJ databases">
        <title>Whole genome sequencing of Grifola frondosa 9006-11.</title>
        <authorList>
            <person name="Min B."/>
            <person name="Park H."/>
            <person name="Kim J.-G."/>
            <person name="Cho H."/>
            <person name="Oh Y.-L."/>
            <person name="Kong W.-S."/>
            <person name="Choi I.-G."/>
        </authorList>
    </citation>
    <scope>NUCLEOTIDE SEQUENCE [LARGE SCALE GENOMIC DNA]</scope>
    <source>
        <strain evidence="2 3">9006-11</strain>
    </source>
</reference>
<feature type="region of interest" description="Disordered" evidence="1">
    <location>
        <begin position="271"/>
        <end position="309"/>
    </location>
</feature>
<evidence type="ECO:0000313" key="2">
    <source>
        <dbReference type="EMBL" id="OBZ70786.1"/>
    </source>
</evidence>
<proteinExistence type="predicted"/>
<organism evidence="2 3">
    <name type="scientific">Grifola frondosa</name>
    <name type="common">Maitake</name>
    <name type="synonym">Polyporus frondosus</name>
    <dbReference type="NCBI Taxonomy" id="5627"/>
    <lineage>
        <taxon>Eukaryota</taxon>
        <taxon>Fungi</taxon>
        <taxon>Dikarya</taxon>
        <taxon>Basidiomycota</taxon>
        <taxon>Agaricomycotina</taxon>
        <taxon>Agaricomycetes</taxon>
        <taxon>Polyporales</taxon>
        <taxon>Grifolaceae</taxon>
        <taxon>Grifola</taxon>
    </lineage>
</organism>
<feature type="compositionally biased region" description="Basic and acidic residues" evidence="1">
    <location>
        <begin position="516"/>
        <end position="532"/>
    </location>
</feature>
<protein>
    <submittedName>
        <fullName evidence="2">Uncharacterized protein</fullName>
    </submittedName>
</protein>
<feature type="compositionally biased region" description="Polar residues" evidence="1">
    <location>
        <begin position="392"/>
        <end position="416"/>
    </location>
</feature>
<dbReference type="EMBL" id="LUGG01000013">
    <property type="protein sequence ID" value="OBZ70786.1"/>
    <property type="molecule type" value="Genomic_DNA"/>
</dbReference>
<evidence type="ECO:0000313" key="3">
    <source>
        <dbReference type="Proteomes" id="UP000092993"/>
    </source>
</evidence>
<feature type="region of interest" description="Disordered" evidence="1">
    <location>
        <begin position="391"/>
        <end position="464"/>
    </location>
</feature>
<feature type="compositionally biased region" description="Polar residues" evidence="1">
    <location>
        <begin position="272"/>
        <end position="294"/>
    </location>
</feature>
<dbReference type="OrthoDB" id="3235325at2759"/>
<keyword evidence="3" id="KW-1185">Reference proteome</keyword>
<comment type="caution">
    <text evidence="2">The sequence shown here is derived from an EMBL/GenBank/DDBJ whole genome shotgun (WGS) entry which is preliminary data.</text>
</comment>
<dbReference type="Proteomes" id="UP000092993">
    <property type="component" value="Unassembled WGS sequence"/>
</dbReference>
<feature type="compositionally biased region" description="Low complexity" evidence="1">
    <location>
        <begin position="428"/>
        <end position="444"/>
    </location>
</feature>
<gene>
    <name evidence="2" type="ORF">A0H81_09276</name>
</gene>
<feature type="region of interest" description="Disordered" evidence="1">
    <location>
        <begin position="182"/>
        <end position="233"/>
    </location>
</feature>
<sequence length="532" mass="55708">MGPGQSLKCENAALTAENVLLRGFLKDIMAAMPMLRSVVPIPSNILATPSSTSASTSASTDSLASVGDAIAYPDNAILVRPAPAPLEHNDFSASPYGLESIRRISTKSRQHLIAKATHSRERLEEMRTFAYTLFNELLSHEMSIAVRGFQYCSNPPHWKAHAFATLVYPTFAATIRNNGRKPAIKLEGSPTPSFSSSDPSMTQSDASVAPSDSVSQVESNSSQKVNRKRRAPPLLAPVNKVSVSFPIERVSSPVQGPFGCNFHGNDIGSCPSIDNNSPNSNTSIGSSTDANSTVGDGGAIDGSDSSGGHNSCNGNDGNIIVAVCATSGDKNRVEVVGFDASLSAFSSGLPVNPPWVSLSVNTPDSSVVNNSLAPASPATSSGVDNLLAPASTAASSGTNHSLAPTGATAPSNSLPSADSAPPGGIVNSLSSADPTATSSSTSPTIPKPSKPTSSRKSKQVDPSLKLWPTSEISAMNICGHEWHVEHPERSKEDFKAYWKTVGKDVKSQYGARRKAMKAEYTKSRGPRKNDTM</sequence>
<evidence type="ECO:0000256" key="1">
    <source>
        <dbReference type="SAM" id="MobiDB-lite"/>
    </source>
</evidence>
<name>A0A1C7M2Z7_GRIFR</name>
<dbReference type="AlphaFoldDB" id="A0A1C7M2Z7"/>